<feature type="domain" description="FAD/NAD(P)-binding" evidence="8">
    <location>
        <begin position="1"/>
        <end position="305"/>
    </location>
</feature>
<keyword evidence="10" id="KW-1185">Reference proteome</keyword>
<proteinExistence type="inferred from homology"/>
<dbReference type="NCBIfam" id="NF007123">
    <property type="entry name" value="PRK09564.1"/>
    <property type="match status" value="1"/>
</dbReference>
<dbReference type="Pfam" id="PF07992">
    <property type="entry name" value="Pyr_redox_2"/>
    <property type="match status" value="1"/>
</dbReference>
<feature type="domain" description="Pyridine nucleotide-disulphide oxidoreductase dimerisation" evidence="7">
    <location>
        <begin position="331"/>
        <end position="434"/>
    </location>
</feature>
<dbReference type="eggNOG" id="COG0446">
    <property type="taxonomic scope" value="Bacteria"/>
</dbReference>
<dbReference type="InterPro" id="IPR004099">
    <property type="entry name" value="Pyr_nucl-diS_OxRdtase_dimer"/>
</dbReference>
<evidence type="ECO:0000256" key="1">
    <source>
        <dbReference type="ARBA" id="ARBA00001974"/>
    </source>
</evidence>
<dbReference type="SUPFAM" id="SSF51905">
    <property type="entry name" value="FAD/NAD(P)-binding domain"/>
    <property type="match status" value="1"/>
</dbReference>
<evidence type="ECO:0000256" key="5">
    <source>
        <dbReference type="ARBA" id="ARBA00023002"/>
    </source>
</evidence>
<dbReference type="Gene3D" id="3.50.50.60">
    <property type="entry name" value="FAD/NAD(P)-binding domain"/>
    <property type="match status" value="2"/>
</dbReference>
<dbReference type="PANTHER" id="PTHR43429">
    <property type="entry name" value="PYRIDINE NUCLEOTIDE-DISULFIDE OXIDOREDUCTASE DOMAIN-CONTAINING"/>
    <property type="match status" value="1"/>
</dbReference>
<dbReference type="Proteomes" id="UP000027997">
    <property type="component" value="Unassembled WGS sequence"/>
</dbReference>
<evidence type="ECO:0000259" key="7">
    <source>
        <dbReference type="Pfam" id="PF02852"/>
    </source>
</evidence>
<keyword evidence="3" id="KW-0285">Flavoprotein</keyword>
<evidence type="ECO:0000313" key="9">
    <source>
        <dbReference type="EMBL" id="KEI70123.1"/>
    </source>
</evidence>
<evidence type="ECO:0000256" key="3">
    <source>
        <dbReference type="ARBA" id="ARBA00022630"/>
    </source>
</evidence>
<evidence type="ECO:0000313" key="10">
    <source>
        <dbReference type="Proteomes" id="UP000027997"/>
    </source>
</evidence>
<dbReference type="InterPro" id="IPR023753">
    <property type="entry name" value="FAD/NAD-binding_dom"/>
</dbReference>
<comment type="cofactor">
    <cofactor evidence="1">
        <name>FAD</name>
        <dbReference type="ChEBI" id="CHEBI:57692"/>
    </cofactor>
</comment>
<dbReference type="PANTHER" id="PTHR43429:SF1">
    <property type="entry name" value="NAD(P)H SULFUR OXIDOREDUCTASE (COA-DEPENDENT)"/>
    <property type="match status" value="1"/>
</dbReference>
<dbReference type="PRINTS" id="PR00368">
    <property type="entry name" value="FADPNR"/>
</dbReference>
<keyword evidence="4" id="KW-0274">FAD</keyword>
<dbReference type="AlphaFoldDB" id="A0A081K7J7"/>
<dbReference type="PRINTS" id="PR00469">
    <property type="entry name" value="PNDRDTASEII"/>
</dbReference>
<comment type="caution">
    <text evidence="9">The sequence shown here is derived from an EMBL/GenBank/DDBJ whole genome shotgun (WGS) entry which is preliminary data.</text>
</comment>
<evidence type="ECO:0000256" key="2">
    <source>
        <dbReference type="ARBA" id="ARBA00009130"/>
    </source>
</evidence>
<organism evidence="9 10">
    <name type="scientific">Endozoicomonas elysicola</name>
    <dbReference type="NCBI Taxonomy" id="305900"/>
    <lineage>
        <taxon>Bacteria</taxon>
        <taxon>Pseudomonadati</taxon>
        <taxon>Pseudomonadota</taxon>
        <taxon>Gammaproteobacteria</taxon>
        <taxon>Oceanospirillales</taxon>
        <taxon>Endozoicomonadaceae</taxon>
        <taxon>Endozoicomonas</taxon>
    </lineage>
</organism>
<reference evidence="9 10" key="1">
    <citation type="submission" date="2014-06" db="EMBL/GenBank/DDBJ databases">
        <title>Whole Genome Sequences of Three Symbiotic Endozoicomonas Bacteria.</title>
        <authorList>
            <person name="Neave M.J."/>
            <person name="Apprill A."/>
            <person name="Voolstra C.R."/>
        </authorList>
    </citation>
    <scope>NUCLEOTIDE SEQUENCE [LARGE SCALE GENOMIC DNA]</scope>
    <source>
        <strain evidence="9 10">DSM 22380</strain>
    </source>
</reference>
<dbReference type="InterPro" id="IPR016156">
    <property type="entry name" value="FAD/NAD-linked_Rdtase_dimer_sf"/>
</dbReference>
<evidence type="ECO:0000259" key="8">
    <source>
        <dbReference type="Pfam" id="PF07992"/>
    </source>
</evidence>
<dbReference type="STRING" id="305900.GV64_04605"/>
<dbReference type="EMBL" id="JOJP01000001">
    <property type="protein sequence ID" value="KEI70123.1"/>
    <property type="molecule type" value="Genomic_DNA"/>
</dbReference>
<dbReference type="InterPro" id="IPR050260">
    <property type="entry name" value="FAD-bd_OxRdtase"/>
</dbReference>
<dbReference type="GO" id="GO:0016491">
    <property type="term" value="F:oxidoreductase activity"/>
    <property type="evidence" value="ECO:0007669"/>
    <property type="project" value="UniProtKB-KW"/>
</dbReference>
<accession>A0A081K7J7</accession>
<evidence type="ECO:0000256" key="6">
    <source>
        <dbReference type="ARBA" id="ARBA00023284"/>
    </source>
</evidence>
<keyword evidence="6" id="KW-0676">Redox-active center</keyword>
<keyword evidence="5" id="KW-0560">Oxidoreductase</keyword>
<dbReference type="Pfam" id="PF02852">
    <property type="entry name" value="Pyr_redox_dim"/>
    <property type="match status" value="1"/>
</dbReference>
<comment type="similarity">
    <text evidence="2">Belongs to the class-III pyridine nucleotide-disulfide oxidoreductase family.</text>
</comment>
<sequence length="446" mass="48256">MIIGGEAAGMSAAAKARRVAKDATVMVFEQSDVISFGACGLPYYVGDFFSDASEMSEFSPEQFAARGIDVRTRHQVTQINIEEQTVHVHNLATGEYFEQPYDRLLIATGAEPVIPPVPGLKEGLKDGRVYCVKTMNDGIYLKETITNPEVREVAIIGAGYIGLEMAEALERQGKNVRIIESASHPLAGTFDQEVAEWVMDALNKAGVQCHWQESVLSLKEDNDHRLLLTTDKGQYQADLVVLCTGVRPNTRLVRDLGLDMLANGAIVTDDQGRTSIPNIFSAGDCATVIHGQLDKAVWIPLATYANKMGRLAGEVMGGLDKHFPGAYGAACVKVLSLEAGRVGLSERDAKEQGIDYQTVVIKDKDHTNYYPDQSDILVKLVYETVSKKLLGGQVAGGRGAVLRVDALVAAIKGGLTTEDLGMMDFCYAPPFARTWDALNVAGNVAK</sequence>
<dbReference type="SUPFAM" id="SSF55424">
    <property type="entry name" value="FAD/NAD-linked reductases, dimerisation (C-terminal) domain"/>
    <property type="match status" value="1"/>
</dbReference>
<protein>
    <submittedName>
        <fullName evidence="9">CoA-disulfide reductase</fullName>
    </submittedName>
</protein>
<gene>
    <name evidence="9" type="ORF">GV64_04605</name>
</gene>
<name>A0A081K7J7_9GAMM</name>
<dbReference type="InterPro" id="IPR036188">
    <property type="entry name" value="FAD/NAD-bd_sf"/>
</dbReference>
<evidence type="ECO:0000256" key="4">
    <source>
        <dbReference type="ARBA" id="ARBA00022827"/>
    </source>
</evidence>